<reference evidence="6 7" key="1">
    <citation type="submission" date="2016-10" db="EMBL/GenBank/DDBJ databases">
        <authorList>
            <person name="de Groot N.N."/>
        </authorList>
    </citation>
    <scope>NUCLEOTIDE SEQUENCE [LARGE SCALE GENOMIC DNA]</scope>
    <source>
        <strain evidence="6 7">DSM 29316</strain>
    </source>
</reference>
<keyword evidence="6" id="KW-0282">Flagellum</keyword>
<dbReference type="PANTHER" id="PTHR42792">
    <property type="entry name" value="FLAGELLIN"/>
    <property type="match status" value="1"/>
</dbReference>
<evidence type="ECO:0000259" key="4">
    <source>
        <dbReference type="Pfam" id="PF00669"/>
    </source>
</evidence>
<feature type="domain" description="Flagellin C-terminal" evidence="5">
    <location>
        <begin position="334"/>
        <end position="417"/>
    </location>
</feature>
<sequence length="418" mass="42396">MSSILTNNSAMVALQTLKSINGDLSKTQSMISTGKSVASAKDNAATWAISKVMESDVAGFSAISDSLSLGESTIAVASNAAETVTDLLTEIKGKITSAQESNVDRDKIQTDIDALKEQITSVVGAAQFNGLNLLSNTDTTVGSGTVNVMSSLDRADDGSVTANSISVVKQDLGTQEEVAGTKGTNVGSTATIADGASGVIATLAVASTGDASGQVGGGQTFEVSGTNPYGLSAAVSYVARDGDTLESATAELVDRLNAQAAEDGLDSTFSTTSTAGEIQFNNESTLSVTATSAAVAQDDGSNLDGEIGGGLAALSDIDVSSTASDDDLSAALTSIESLIQTSIDSAATLGSSQKRVEIQNDFVGKLMDSMNSGIGSLVDADMEETSARLQALQVQQQLGVQSLSIANQAPQQILSLFR</sequence>
<keyword evidence="6" id="KW-0966">Cell projection</keyword>
<dbReference type="EMBL" id="FOJU01000004">
    <property type="protein sequence ID" value="SFB05524.1"/>
    <property type="molecule type" value="Genomic_DNA"/>
</dbReference>
<dbReference type="SUPFAM" id="SSF64518">
    <property type="entry name" value="Phase 1 flagellin"/>
    <property type="match status" value="1"/>
</dbReference>
<evidence type="ECO:0000313" key="6">
    <source>
        <dbReference type="EMBL" id="SFB05524.1"/>
    </source>
</evidence>
<dbReference type="InterPro" id="IPR001029">
    <property type="entry name" value="Flagellin_N"/>
</dbReference>
<accession>A0A1I0XX66</accession>
<dbReference type="PRINTS" id="PR00207">
    <property type="entry name" value="FLAGELLIN"/>
</dbReference>
<keyword evidence="7" id="KW-1185">Reference proteome</keyword>
<dbReference type="Proteomes" id="UP000198796">
    <property type="component" value="Unassembled WGS sequence"/>
</dbReference>
<dbReference type="STRING" id="871651.SAMN05421688_2606"/>
<dbReference type="GO" id="GO:0005576">
    <property type="term" value="C:extracellular region"/>
    <property type="evidence" value="ECO:0007669"/>
    <property type="project" value="UniProtKB-SubCell"/>
</dbReference>
<protein>
    <recommendedName>
        <fullName evidence="3">Flagellin</fullName>
    </recommendedName>
</protein>
<dbReference type="PANTHER" id="PTHR42792:SF2">
    <property type="entry name" value="FLAGELLIN"/>
    <property type="match status" value="1"/>
</dbReference>
<keyword evidence="3" id="KW-0964">Secreted</keyword>
<dbReference type="GO" id="GO:0005198">
    <property type="term" value="F:structural molecule activity"/>
    <property type="evidence" value="ECO:0007669"/>
    <property type="project" value="UniProtKB-UniRule"/>
</dbReference>
<dbReference type="RefSeq" id="WP_092065578.1">
    <property type="nucleotide sequence ID" value="NZ_FOJU01000004.1"/>
</dbReference>
<evidence type="ECO:0000259" key="5">
    <source>
        <dbReference type="Pfam" id="PF00700"/>
    </source>
</evidence>
<dbReference type="Pfam" id="PF00669">
    <property type="entry name" value="Flagellin_N"/>
    <property type="match status" value="1"/>
</dbReference>
<organism evidence="6 7">
    <name type="scientific">Poseidonocella pacifica</name>
    <dbReference type="NCBI Taxonomy" id="871651"/>
    <lineage>
        <taxon>Bacteria</taxon>
        <taxon>Pseudomonadati</taxon>
        <taxon>Pseudomonadota</taxon>
        <taxon>Alphaproteobacteria</taxon>
        <taxon>Rhodobacterales</taxon>
        <taxon>Roseobacteraceae</taxon>
        <taxon>Poseidonocella</taxon>
    </lineage>
</organism>
<name>A0A1I0XX66_9RHOB</name>
<evidence type="ECO:0000313" key="7">
    <source>
        <dbReference type="Proteomes" id="UP000198796"/>
    </source>
</evidence>
<dbReference type="Gene3D" id="1.20.1330.10">
    <property type="entry name" value="f41 fragment of flagellin, N-terminal domain"/>
    <property type="match status" value="2"/>
</dbReference>
<evidence type="ECO:0000256" key="2">
    <source>
        <dbReference type="ARBA" id="ARBA00023143"/>
    </source>
</evidence>
<dbReference type="AlphaFoldDB" id="A0A1I0XX66"/>
<dbReference type="Pfam" id="PF00700">
    <property type="entry name" value="Flagellin_C"/>
    <property type="match status" value="1"/>
</dbReference>
<evidence type="ECO:0000256" key="1">
    <source>
        <dbReference type="ARBA" id="ARBA00005709"/>
    </source>
</evidence>
<dbReference type="InterPro" id="IPR001492">
    <property type="entry name" value="Flagellin"/>
</dbReference>
<proteinExistence type="inferred from homology"/>
<feature type="domain" description="Flagellin N-terminal" evidence="4">
    <location>
        <begin position="4"/>
        <end position="139"/>
    </location>
</feature>
<comment type="similarity">
    <text evidence="1 3">Belongs to the bacterial flagellin family.</text>
</comment>
<comment type="subcellular location">
    <subcellularLocation>
        <location evidence="3">Secreted</location>
    </subcellularLocation>
    <subcellularLocation>
        <location evidence="3">Bacterial flagellum</location>
    </subcellularLocation>
</comment>
<dbReference type="OrthoDB" id="8328560at2"/>
<dbReference type="InterPro" id="IPR046358">
    <property type="entry name" value="Flagellin_C"/>
</dbReference>
<keyword evidence="2 3" id="KW-0975">Bacterial flagellum</keyword>
<gene>
    <name evidence="6" type="ORF">SAMN05421688_2606</name>
</gene>
<keyword evidence="6" id="KW-0969">Cilium</keyword>
<comment type="function">
    <text evidence="3">Flagellin is the subunit protein which polymerizes to form the filaments of bacterial flagella.</text>
</comment>
<evidence type="ECO:0000256" key="3">
    <source>
        <dbReference type="RuleBase" id="RU362073"/>
    </source>
</evidence>
<dbReference type="GO" id="GO:0009288">
    <property type="term" value="C:bacterial-type flagellum"/>
    <property type="evidence" value="ECO:0007669"/>
    <property type="project" value="UniProtKB-SubCell"/>
</dbReference>